<dbReference type="Gene3D" id="3.30.420.10">
    <property type="entry name" value="Ribonuclease H-like superfamily/Ribonuclease H"/>
    <property type="match status" value="1"/>
</dbReference>
<dbReference type="SUPFAM" id="SSF53098">
    <property type="entry name" value="Ribonuclease H-like"/>
    <property type="match status" value="1"/>
</dbReference>
<name>A0A834SYX9_9FABA</name>
<protein>
    <submittedName>
        <fullName evidence="2">Ribonuclease H</fullName>
    </submittedName>
</protein>
<accession>A0A834SYX9</accession>
<gene>
    <name evidence="2" type="ORF">G2W53_033269</name>
</gene>
<organism evidence="2 3">
    <name type="scientific">Senna tora</name>
    <dbReference type="NCBI Taxonomy" id="362788"/>
    <lineage>
        <taxon>Eukaryota</taxon>
        <taxon>Viridiplantae</taxon>
        <taxon>Streptophyta</taxon>
        <taxon>Embryophyta</taxon>
        <taxon>Tracheophyta</taxon>
        <taxon>Spermatophyta</taxon>
        <taxon>Magnoliopsida</taxon>
        <taxon>eudicotyledons</taxon>
        <taxon>Gunneridae</taxon>
        <taxon>Pentapetalae</taxon>
        <taxon>rosids</taxon>
        <taxon>fabids</taxon>
        <taxon>Fabales</taxon>
        <taxon>Fabaceae</taxon>
        <taxon>Caesalpinioideae</taxon>
        <taxon>Cassia clade</taxon>
        <taxon>Senna</taxon>
    </lineage>
</organism>
<dbReference type="EMBL" id="JAAIUW010000010">
    <property type="protein sequence ID" value="KAF7812293.1"/>
    <property type="molecule type" value="Genomic_DNA"/>
</dbReference>
<dbReference type="InterPro" id="IPR002156">
    <property type="entry name" value="RNaseH_domain"/>
</dbReference>
<dbReference type="Proteomes" id="UP000634136">
    <property type="component" value="Unassembled WGS sequence"/>
</dbReference>
<dbReference type="PANTHER" id="PTHR47723:SF19">
    <property type="entry name" value="POLYNUCLEOTIDYL TRANSFERASE, RIBONUCLEASE H-LIKE SUPERFAMILY PROTEIN"/>
    <property type="match status" value="1"/>
</dbReference>
<dbReference type="OrthoDB" id="1391789at2759"/>
<dbReference type="InterPro" id="IPR044730">
    <property type="entry name" value="RNase_H-like_dom_plant"/>
</dbReference>
<dbReference type="GO" id="GO:0004523">
    <property type="term" value="F:RNA-DNA hybrid ribonuclease activity"/>
    <property type="evidence" value="ECO:0007669"/>
    <property type="project" value="InterPro"/>
</dbReference>
<dbReference type="Pfam" id="PF13456">
    <property type="entry name" value="RVT_3"/>
    <property type="match status" value="1"/>
</dbReference>
<sequence>MTNEARMHRNLSDTDLCQRCGASCEFALHALKDCPLVASMWKLLVKPSILAKFFRLNLLEWISLNLSNNIGVDAQMHWDGFFGTSCWYVWKQRNNWVFNNKREEALALIPLIEIQVKDLNDSLLLNHGPMDDHSWSENLRWKAPPNDWVKINVDGSHMPTNDRIACGGLARNSNGSWLVIIETDSSSAIELAQYNHSSPSLWSALVHRIQVMRSKDWSTIVTHTPRENNHVADLLAKSALSSPLGVSFLVRPPEACK</sequence>
<dbReference type="PANTHER" id="PTHR47723">
    <property type="entry name" value="OS05G0353850 PROTEIN"/>
    <property type="match status" value="1"/>
</dbReference>
<dbReference type="InterPro" id="IPR036397">
    <property type="entry name" value="RNaseH_sf"/>
</dbReference>
<dbReference type="GO" id="GO:0003676">
    <property type="term" value="F:nucleic acid binding"/>
    <property type="evidence" value="ECO:0007669"/>
    <property type="project" value="InterPro"/>
</dbReference>
<feature type="domain" description="RNase H type-1" evidence="1">
    <location>
        <begin position="174"/>
        <end position="239"/>
    </location>
</feature>
<dbReference type="AlphaFoldDB" id="A0A834SYX9"/>
<evidence type="ECO:0000313" key="2">
    <source>
        <dbReference type="EMBL" id="KAF7812293.1"/>
    </source>
</evidence>
<proteinExistence type="predicted"/>
<evidence type="ECO:0000259" key="1">
    <source>
        <dbReference type="Pfam" id="PF13456"/>
    </source>
</evidence>
<comment type="caution">
    <text evidence="2">The sequence shown here is derived from an EMBL/GenBank/DDBJ whole genome shotgun (WGS) entry which is preliminary data.</text>
</comment>
<dbReference type="CDD" id="cd06222">
    <property type="entry name" value="RNase_H_like"/>
    <property type="match status" value="1"/>
</dbReference>
<evidence type="ECO:0000313" key="3">
    <source>
        <dbReference type="Proteomes" id="UP000634136"/>
    </source>
</evidence>
<keyword evidence="3" id="KW-1185">Reference proteome</keyword>
<dbReference type="InterPro" id="IPR012337">
    <property type="entry name" value="RNaseH-like_sf"/>
</dbReference>
<dbReference type="InterPro" id="IPR053151">
    <property type="entry name" value="RNase_H-like"/>
</dbReference>
<reference evidence="2" key="1">
    <citation type="submission" date="2020-09" db="EMBL/GenBank/DDBJ databases">
        <title>Genome-Enabled Discovery of Anthraquinone Biosynthesis in Senna tora.</title>
        <authorList>
            <person name="Kang S.-H."/>
            <person name="Pandey R.P."/>
            <person name="Lee C.-M."/>
            <person name="Sim J.-S."/>
            <person name="Jeong J.-T."/>
            <person name="Choi B.-S."/>
            <person name="Jung M."/>
            <person name="Ginzburg D."/>
            <person name="Zhao K."/>
            <person name="Won S.Y."/>
            <person name="Oh T.-J."/>
            <person name="Yu Y."/>
            <person name="Kim N.-H."/>
            <person name="Lee O.R."/>
            <person name="Lee T.-H."/>
            <person name="Bashyal P."/>
            <person name="Kim T.-S."/>
            <person name="Lee W.-H."/>
            <person name="Kawkins C."/>
            <person name="Kim C.-K."/>
            <person name="Kim J.S."/>
            <person name="Ahn B.O."/>
            <person name="Rhee S.Y."/>
            <person name="Sohng J.K."/>
        </authorList>
    </citation>
    <scope>NUCLEOTIDE SEQUENCE</scope>
    <source>
        <tissue evidence="2">Leaf</tissue>
    </source>
</reference>